<dbReference type="Proteomes" id="UP000741013">
    <property type="component" value="Unassembled WGS sequence"/>
</dbReference>
<evidence type="ECO:0008006" key="4">
    <source>
        <dbReference type="Google" id="ProtNLM"/>
    </source>
</evidence>
<sequence length="186" mass="21283">MSSAQVPLWVPILVGLLGVAGVVTAQVITTLREERRWRREQQREDLRWERQREERTHEARAGAYAELIGVLEALDMITFRARQAAKFNKQGLASDEKLAGELRAVTSDAQRALGPVNLHAPERIRVRLQEAVLPRMSLAAKLLRNEGDDAEKWTKGQREYRLLRAEMRRDLGLDAEDLSHLEERAE</sequence>
<protein>
    <recommendedName>
        <fullName evidence="4">Secreted protein</fullName>
    </recommendedName>
</protein>
<keyword evidence="1" id="KW-1133">Transmembrane helix</keyword>
<evidence type="ECO:0000313" key="3">
    <source>
        <dbReference type="Proteomes" id="UP000741013"/>
    </source>
</evidence>
<keyword evidence="3" id="KW-1185">Reference proteome</keyword>
<dbReference type="RefSeq" id="WP_209668717.1">
    <property type="nucleotide sequence ID" value="NZ_JAGGMS010000001.1"/>
</dbReference>
<accession>A0ABS4Q466</accession>
<evidence type="ECO:0000256" key="1">
    <source>
        <dbReference type="SAM" id="Phobius"/>
    </source>
</evidence>
<gene>
    <name evidence="2" type="ORF">JOM49_007415</name>
</gene>
<proteinExistence type="predicted"/>
<feature type="transmembrane region" description="Helical" evidence="1">
    <location>
        <begin position="6"/>
        <end position="29"/>
    </location>
</feature>
<keyword evidence="1" id="KW-0472">Membrane</keyword>
<comment type="caution">
    <text evidence="2">The sequence shown here is derived from an EMBL/GenBank/DDBJ whole genome shotgun (WGS) entry which is preliminary data.</text>
</comment>
<dbReference type="EMBL" id="JAGGMS010000001">
    <property type="protein sequence ID" value="MBP2185889.1"/>
    <property type="molecule type" value="Genomic_DNA"/>
</dbReference>
<organism evidence="2 3">
    <name type="scientific">Amycolatopsis magusensis</name>
    <dbReference type="NCBI Taxonomy" id="882444"/>
    <lineage>
        <taxon>Bacteria</taxon>
        <taxon>Bacillati</taxon>
        <taxon>Actinomycetota</taxon>
        <taxon>Actinomycetes</taxon>
        <taxon>Pseudonocardiales</taxon>
        <taxon>Pseudonocardiaceae</taxon>
        <taxon>Amycolatopsis</taxon>
    </lineage>
</organism>
<keyword evidence="1" id="KW-0812">Transmembrane</keyword>
<evidence type="ECO:0000313" key="2">
    <source>
        <dbReference type="EMBL" id="MBP2185889.1"/>
    </source>
</evidence>
<name>A0ABS4Q466_9PSEU</name>
<reference evidence="2 3" key="1">
    <citation type="submission" date="2021-03" db="EMBL/GenBank/DDBJ databases">
        <title>Sequencing the genomes of 1000 actinobacteria strains.</title>
        <authorList>
            <person name="Klenk H.-P."/>
        </authorList>
    </citation>
    <scope>NUCLEOTIDE SEQUENCE [LARGE SCALE GENOMIC DNA]</scope>
    <source>
        <strain evidence="2 3">DSM 45510</strain>
    </source>
</reference>